<keyword evidence="2" id="KW-1133">Transmembrane helix</keyword>
<keyword evidence="2" id="KW-0472">Membrane</keyword>
<organism evidence="3 4">
    <name type="scientific">Nocardia terpenica</name>
    <dbReference type="NCBI Taxonomy" id="455432"/>
    <lineage>
        <taxon>Bacteria</taxon>
        <taxon>Bacillati</taxon>
        <taxon>Actinomycetota</taxon>
        <taxon>Actinomycetes</taxon>
        <taxon>Mycobacteriales</taxon>
        <taxon>Nocardiaceae</taxon>
        <taxon>Nocardia</taxon>
    </lineage>
</organism>
<keyword evidence="2" id="KW-0812">Transmembrane</keyword>
<accession>A0A164LF82</accession>
<proteinExistence type="predicted"/>
<dbReference type="EMBL" id="LWGR01000008">
    <property type="protein sequence ID" value="KZM72345.1"/>
    <property type="molecule type" value="Genomic_DNA"/>
</dbReference>
<gene>
    <name evidence="3" type="ORF">AWN90_36075</name>
</gene>
<evidence type="ECO:0000313" key="4">
    <source>
        <dbReference type="Proteomes" id="UP000076512"/>
    </source>
</evidence>
<evidence type="ECO:0000256" key="1">
    <source>
        <dbReference type="SAM" id="MobiDB-lite"/>
    </source>
</evidence>
<comment type="caution">
    <text evidence="3">The sequence shown here is derived from an EMBL/GenBank/DDBJ whole genome shotgun (WGS) entry which is preliminary data.</text>
</comment>
<evidence type="ECO:0000313" key="3">
    <source>
        <dbReference type="EMBL" id="KZM72345.1"/>
    </source>
</evidence>
<protein>
    <submittedName>
        <fullName evidence="3">Uncharacterized protein</fullName>
    </submittedName>
</protein>
<dbReference type="AlphaFoldDB" id="A0A164LF82"/>
<feature type="region of interest" description="Disordered" evidence="1">
    <location>
        <begin position="1"/>
        <end position="26"/>
    </location>
</feature>
<reference evidence="3 4" key="1">
    <citation type="submission" date="2016-04" db="EMBL/GenBank/DDBJ databases">
        <authorList>
            <person name="Evans L.H."/>
            <person name="Alamgir A."/>
            <person name="Owens N."/>
            <person name="Weber N.D."/>
            <person name="Virtaneva K."/>
            <person name="Barbian K."/>
            <person name="Babar A."/>
            <person name="Rosenke K."/>
        </authorList>
    </citation>
    <scope>NUCLEOTIDE SEQUENCE [LARGE SCALE GENOMIC DNA]</scope>
    <source>
        <strain evidence="3 4">IFM 0406</strain>
    </source>
</reference>
<name>A0A164LF82_9NOCA</name>
<sequence length="66" mass="7226">MHCVHNGRVSLSGPRPRPIPQKTAPRRVKTLDATVTEQDDTVKFLLIAAAVLVVLRVVLGIVAWLT</sequence>
<dbReference type="Proteomes" id="UP000076512">
    <property type="component" value="Unassembled WGS sequence"/>
</dbReference>
<evidence type="ECO:0000256" key="2">
    <source>
        <dbReference type="SAM" id="Phobius"/>
    </source>
</evidence>
<keyword evidence="4" id="KW-1185">Reference proteome</keyword>
<feature type="transmembrane region" description="Helical" evidence="2">
    <location>
        <begin position="44"/>
        <end position="65"/>
    </location>
</feature>